<reference evidence="3 4" key="2">
    <citation type="submission" date="2018-05" db="EMBL/GenBank/DDBJ databases">
        <authorList>
            <person name="Lanie J.A."/>
            <person name="Ng W.-L."/>
            <person name="Kazmierczak K.M."/>
            <person name="Andrzejewski T.M."/>
            <person name="Davidsen T.M."/>
            <person name="Wayne K.J."/>
            <person name="Tettelin H."/>
            <person name="Glass J.I."/>
            <person name="Rusch D."/>
            <person name="Podicherti R."/>
            <person name="Tsui H.-C.T."/>
            <person name="Winkler M.E."/>
        </authorList>
    </citation>
    <scope>NUCLEOTIDE SEQUENCE [LARGE SCALE GENOMIC DNA]</scope>
    <source>
        <strain evidence="3 4">C305</strain>
    </source>
</reference>
<reference evidence="3 4" key="1">
    <citation type="submission" date="2018-05" db="EMBL/GenBank/DDBJ databases">
        <title>Brumimicrobium oceani sp. nov., isolated from coastal sediment.</title>
        <authorList>
            <person name="Kou Y."/>
        </authorList>
    </citation>
    <scope>NUCLEOTIDE SEQUENCE [LARGE SCALE GENOMIC DNA]</scope>
    <source>
        <strain evidence="3 4">C305</strain>
    </source>
</reference>
<feature type="region of interest" description="Disordered" evidence="1">
    <location>
        <begin position="1"/>
        <end position="32"/>
    </location>
</feature>
<feature type="compositionally biased region" description="Basic residues" evidence="1">
    <location>
        <begin position="15"/>
        <end position="24"/>
    </location>
</feature>
<protein>
    <recommendedName>
        <fullName evidence="5">S-adenosyl-methyltransferase</fullName>
    </recommendedName>
</protein>
<evidence type="ECO:0000313" key="3">
    <source>
        <dbReference type="EMBL" id="PWH85872.1"/>
    </source>
</evidence>
<organism evidence="3 4">
    <name type="scientific">Brumimicrobium oceani</name>
    <dbReference type="NCBI Taxonomy" id="2100725"/>
    <lineage>
        <taxon>Bacteria</taxon>
        <taxon>Pseudomonadati</taxon>
        <taxon>Bacteroidota</taxon>
        <taxon>Flavobacteriia</taxon>
        <taxon>Flavobacteriales</taxon>
        <taxon>Crocinitomicaceae</taxon>
        <taxon>Brumimicrobium</taxon>
    </lineage>
</organism>
<dbReference type="OrthoDB" id="1467840at2"/>
<keyword evidence="2" id="KW-0812">Transmembrane</keyword>
<keyword evidence="2" id="KW-1133">Transmembrane helix</keyword>
<dbReference type="InterPro" id="IPR045755">
    <property type="entry name" value="FtsL-like"/>
</dbReference>
<keyword evidence="2" id="KW-0472">Membrane</keyword>
<dbReference type="RefSeq" id="WP_109359149.1">
    <property type="nucleotide sequence ID" value="NZ_QFRJ01000004.1"/>
</dbReference>
<accession>A0A2U2XDK9</accession>
<dbReference type="Proteomes" id="UP000245370">
    <property type="component" value="Unassembled WGS sequence"/>
</dbReference>
<evidence type="ECO:0000256" key="1">
    <source>
        <dbReference type="SAM" id="MobiDB-lite"/>
    </source>
</evidence>
<evidence type="ECO:0000256" key="2">
    <source>
        <dbReference type="SAM" id="Phobius"/>
    </source>
</evidence>
<dbReference type="Pfam" id="PF19579">
    <property type="entry name" value="FtsL_2"/>
    <property type="match status" value="1"/>
</dbReference>
<dbReference type="EMBL" id="QFRJ01000004">
    <property type="protein sequence ID" value="PWH85872.1"/>
    <property type="molecule type" value="Genomic_DNA"/>
</dbReference>
<feature type="transmembrane region" description="Helical" evidence="2">
    <location>
        <begin position="55"/>
        <end position="74"/>
    </location>
</feature>
<sequence length="137" mass="15816">MKGNNYISDKQEKAKTKKKKKKSGRFAAASKKQSQSLVQIMNGDFLTKDFVMNNLNYIFFIIFLMILMVSKGYYVNQLANDIAKEEKAVGDITADYVETKAKLEELTRRTQMIEKLKPLGLRETINPTKVIRIKEEE</sequence>
<keyword evidence="4" id="KW-1185">Reference proteome</keyword>
<evidence type="ECO:0008006" key="5">
    <source>
        <dbReference type="Google" id="ProtNLM"/>
    </source>
</evidence>
<comment type="caution">
    <text evidence="3">The sequence shown here is derived from an EMBL/GenBank/DDBJ whole genome shotgun (WGS) entry which is preliminary data.</text>
</comment>
<gene>
    <name evidence="3" type="ORF">DIT68_07195</name>
</gene>
<proteinExistence type="predicted"/>
<evidence type="ECO:0000313" key="4">
    <source>
        <dbReference type="Proteomes" id="UP000245370"/>
    </source>
</evidence>
<dbReference type="AlphaFoldDB" id="A0A2U2XDK9"/>
<name>A0A2U2XDK9_9FLAO</name>